<accession>A0AAU9TWV3</accession>
<evidence type="ECO:0000313" key="1">
    <source>
        <dbReference type="EMBL" id="CAH2089015.1"/>
    </source>
</evidence>
<evidence type="ECO:0000313" key="2">
    <source>
        <dbReference type="Proteomes" id="UP001153954"/>
    </source>
</evidence>
<dbReference type="Proteomes" id="UP001153954">
    <property type="component" value="Unassembled WGS sequence"/>
</dbReference>
<sequence>MKKHEYQQAFMQFGDPELCTDEHIQKDIFQKIQKFICEIYSVPGVLDVDAARLKLFVNNYSVNKDAASNYNITDDDENDLNGQYHDWMNDENSNDCVDNCDD</sequence>
<organism evidence="1 2">
    <name type="scientific">Euphydryas editha</name>
    <name type="common">Edith's checkerspot</name>
    <dbReference type="NCBI Taxonomy" id="104508"/>
    <lineage>
        <taxon>Eukaryota</taxon>
        <taxon>Metazoa</taxon>
        <taxon>Ecdysozoa</taxon>
        <taxon>Arthropoda</taxon>
        <taxon>Hexapoda</taxon>
        <taxon>Insecta</taxon>
        <taxon>Pterygota</taxon>
        <taxon>Neoptera</taxon>
        <taxon>Endopterygota</taxon>
        <taxon>Lepidoptera</taxon>
        <taxon>Glossata</taxon>
        <taxon>Ditrysia</taxon>
        <taxon>Papilionoidea</taxon>
        <taxon>Nymphalidae</taxon>
        <taxon>Nymphalinae</taxon>
        <taxon>Euphydryas</taxon>
    </lineage>
</organism>
<protein>
    <submittedName>
        <fullName evidence="1">Uncharacterized protein</fullName>
    </submittedName>
</protein>
<comment type="caution">
    <text evidence="1">The sequence shown here is derived from an EMBL/GenBank/DDBJ whole genome shotgun (WGS) entry which is preliminary data.</text>
</comment>
<dbReference type="AlphaFoldDB" id="A0AAU9TWV3"/>
<dbReference type="EMBL" id="CAKOGL010000007">
    <property type="protein sequence ID" value="CAH2089015.1"/>
    <property type="molecule type" value="Genomic_DNA"/>
</dbReference>
<keyword evidence="2" id="KW-1185">Reference proteome</keyword>
<proteinExistence type="predicted"/>
<name>A0AAU9TWV3_EUPED</name>
<reference evidence="1" key="1">
    <citation type="submission" date="2022-03" db="EMBL/GenBank/DDBJ databases">
        <authorList>
            <person name="Tunstrom K."/>
        </authorList>
    </citation>
    <scope>NUCLEOTIDE SEQUENCE</scope>
</reference>
<gene>
    <name evidence="1" type="ORF">EEDITHA_LOCUS5112</name>
</gene>